<evidence type="ECO:0000256" key="2">
    <source>
        <dbReference type="ARBA" id="ARBA00005512"/>
    </source>
</evidence>
<evidence type="ECO:0000259" key="9">
    <source>
        <dbReference type="Pfam" id="PF25179"/>
    </source>
</evidence>
<feature type="domain" description="Lipase maturation factor 1/2 C-terminal" evidence="9">
    <location>
        <begin position="342"/>
        <end position="473"/>
    </location>
</feature>
<organism evidence="10 11">
    <name type="scientific">Candidatus Endoriftia persephonae</name>
    <dbReference type="NCBI Taxonomy" id="393765"/>
    <lineage>
        <taxon>Bacteria</taxon>
        <taxon>Pseudomonadati</taxon>
        <taxon>Pseudomonadota</taxon>
        <taxon>Gammaproteobacteria</taxon>
        <taxon>Chromatiales</taxon>
        <taxon>Sedimenticolaceae</taxon>
        <taxon>Candidatus Endoriftia</taxon>
    </lineage>
</organism>
<evidence type="ECO:0000313" key="10">
    <source>
        <dbReference type="EMBL" id="USF87554.1"/>
    </source>
</evidence>
<feature type="transmembrane region" description="Helical" evidence="7">
    <location>
        <begin position="79"/>
        <end position="97"/>
    </location>
</feature>
<keyword evidence="6 7" id="KW-0472">Membrane</keyword>
<dbReference type="Pfam" id="PF25179">
    <property type="entry name" value="LMF1_C"/>
    <property type="match status" value="1"/>
</dbReference>
<dbReference type="PANTHER" id="PTHR14463">
    <property type="entry name" value="LIPASE MATURATION FACTOR"/>
    <property type="match status" value="1"/>
</dbReference>
<keyword evidence="11" id="KW-1185">Reference proteome</keyword>
<dbReference type="KEGG" id="eps:L0Y14_15770"/>
<feature type="transmembrane region" description="Helical" evidence="7">
    <location>
        <begin position="104"/>
        <end position="123"/>
    </location>
</feature>
<protein>
    <submittedName>
        <fullName evidence="10">Lipase maturation factor family protein</fullName>
    </submittedName>
</protein>
<evidence type="ECO:0000256" key="6">
    <source>
        <dbReference type="ARBA" id="ARBA00023136"/>
    </source>
</evidence>
<dbReference type="InterPro" id="IPR057434">
    <property type="entry name" value="LMF1/2_N"/>
</dbReference>
<evidence type="ECO:0000256" key="4">
    <source>
        <dbReference type="ARBA" id="ARBA00022824"/>
    </source>
</evidence>
<sequence length="482" mass="55531">MQRIFQVDDDYRLISRLFIKLLALIYLAAFYSLSGQIVGLVGSNGILPFQEQLRNSFAAQGYAAWWQIPNIFWLSSHDWALQAASWAGSLCALLLLAGIRPRAMLVLLFVLYLSLTQAGQFFLNFQWDYLLLEAGFLSIFLVDRPTRLIIFLFHWLLFRLRLLSGLSKILSGDPSWGSLTTLEYYFETQPLPHIGAWYAHQLPEGLLMAATALVLFSELLLPLFIFLPRPFRIFAALSTTLVQIGIIATSNHNFINLLTILLCLFLLDDRFVRRLLPAKWHKASPPLPQHSGHSRFAPVISGLAAGFILLVSLSLGYQMISGRSLPEPLASIAFTGHQFGLGNVYHVFPTMQRERHELRIEGSQDGIEWHAYRFRYKPGPLDRQPAFIIPHQPRLDWMVWFVPTQAPEMLYWFDRLMLRLGKNTPEVTGLLAHNPFSDRPPRYLRVLVYRYRFTSSQERRESGNWWRADYLGQFPNTPPRRP</sequence>
<dbReference type="InterPro" id="IPR057433">
    <property type="entry name" value="LMF1/2_C"/>
</dbReference>
<comment type="similarity">
    <text evidence="2">Belongs to the lipase maturation factor family.</text>
</comment>
<keyword evidence="4" id="KW-0256">Endoplasmic reticulum</keyword>
<feature type="transmembrane region" description="Helical" evidence="7">
    <location>
        <begin position="296"/>
        <end position="317"/>
    </location>
</feature>
<feature type="domain" description="Lipase maturation factor 1/2 N-terminal" evidence="8">
    <location>
        <begin position="124"/>
        <end position="273"/>
    </location>
</feature>
<proteinExistence type="inferred from homology"/>
<name>A0A9J6ZXN9_9GAMM</name>
<evidence type="ECO:0000256" key="7">
    <source>
        <dbReference type="SAM" id="Phobius"/>
    </source>
</evidence>
<evidence type="ECO:0000313" key="11">
    <source>
        <dbReference type="Proteomes" id="UP001056649"/>
    </source>
</evidence>
<feature type="transmembrane region" description="Helical" evidence="7">
    <location>
        <begin position="21"/>
        <end position="41"/>
    </location>
</feature>
<feature type="transmembrane region" description="Helical" evidence="7">
    <location>
        <begin position="206"/>
        <end position="227"/>
    </location>
</feature>
<evidence type="ECO:0000256" key="5">
    <source>
        <dbReference type="ARBA" id="ARBA00022989"/>
    </source>
</evidence>
<comment type="subcellular location">
    <subcellularLocation>
        <location evidence="1">Endoplasmic reticulum membrane</location>
        <topology evidence="1">Multi-pass membrane protein</topology>
    </subcellularLocation>
</comment>
<dbReference type="EMBL" id="CP090569">
    <property type="protein sequence ID" value="USF87554.1"/>
    <property type="molecule type" value="Genomic_DNA"/>
</dbReference>
<keyword evidence="3 7" id="KW-0812">Transmembrane</keyword>
<dbReference type="AlphaFoldDB" id="A0A9J6ZXN9"/>
<evidence type="ECO:0000259" key="8">
    <source>
        <dbReference type="Pfam" id="PF06762"/>
    </source>
</evidence>
<feature type="transmembrane region" description="Helical" evidence="7">
    <location>
        <begin position="233"/>
        <end position="266"/>
    </location>
</feature>
<dbReference type="RefSeq" id="WP_006474618.1">
    <property type="nucleotide sequence ID" value="NZ_CP090569.1"/>
</dbReference>
<evidence type="ECO:0000256" key="1">
    <source>
        <dbReference type="ARBA" id="ARBA00004477"/>
    </source>
</evidence>
<keyword evidence="5 7" id="KW-1133">Transmembrane helix</keyword>
<dbReference type="GO" id="GO:0051604">
    <property type="term" value="P:protein maturation"/>
    <property type="evidence" value="ECO:0007669"/>
    <property type="project" value="InterPro"/>
</dbReference>
<evidence type="ECO:0000256" key="3">
    <source>
        <dbReference type="ARBA" id="ARBA00022692"/>
    </source>
</evidence>
<dbReference type="Pfam" id="PF06762">
    <property type="entry name" value="LMF1"/>
    <property type="match status" value="1"/>
</dbReference>
<gene>
    <name evidence="10" type="ORF">L0Y14_15770</name>
</gene>
<accession>A0A9J6ZXN9</accession>
<reference evidence="10" key="1">
    <citation type="journal article" date="2022" name="Mol. Ecol. Resour.">
        <title>The complete and closed genome of the facultative generalist Candidatus Endoriftia persephone from deep-sea hydrothermal vents.</title>
        <authorList>
            <person name="de Oliveira A.L."/>
            <person name="Srivastava A."/>
            <person name="Espada-Hinojosa S."/>
            <person name="Bright M."/>
        </authorList>
    </citation>
    <scope>NUCLEOTIDE SEQUENCE</scope>
    <source>
        <strain evidence="10">Tica-EPR-9o50.N</strain>
    </source>
</reference>
<dbReference type="Proteomes" id="UP001056649">
    <property type="component" value="Chromosome"/>
</dbReference>
<dbReference type="InterPro" id="IPR009613">
    <property type="entry name" value="LMF"/>
</dbReference>